<dbReference type="InterPro" id="IPR023885">
    <property type="entry name" value="4Fe4S-binding_SPASM_dom"/>
</dbReference>
<sequence length="490" mass="56066">MQTVNEKTCLFDNYTNFLHKVDDYESIIENGHDTYILFNPSIHYWITLDEIGAAIYNEIHNNSSMDIVKKNLIDKFSIDDSTFNEDVLPFAQELAKNGFLSFDKTAAEAAWMSESYNIDTVESYPFNDIYISLTDKCNLNCIYCFNKEERHNRISKSSDFIISKEKVVEVLNEFKALKGSKVIFTGGEPTLNNHLIDICSEAKKIGLETHFITNGTLLNSIDIGKLAEYADGFTISLDSVIEEELEVLWGNPHISLDKSIFTALEKINEFSSKEKKITVIIKPIVSALNINSLDKLVSVLYEKLNNCDLSWGMTQYGKIEDAEVNELLSVTEKEYIKSVARSLKNTYLSDKENKQRTPEETKKVHNRINMFSFCHGARLLPPTSPNLLSCNPSFYIASNGDVYPCQCFENEKYKIGNVLEDSLSNMFENEIFKRIRSKLPINKIDSKVCLKCEFRFLCTNKLGPCEVSKDRDMTNCKRTNIQKLFLQTQL</sequence>
<dbReference type="InterPro" id="IPR058240">
    <property type="entry name" value="rSAM_sf"/>
</dbReference>
<protein>
    <submittedName>
        <fullName evidence="8">Radical SAM protein with 4Fe4S-binding SPASM domain</fullName>
    </submittedName>
</protein>
<dbReference type="SFLD" id="SFLDG01386">
    <property type="entry name" value="main_SPASM_domain-containing"/>
    <property type="match status" value="1"/>
</dbReference>
<gene>
    <name evidence="8" type="ORF">DFR58_103157</name>
</gene>
<dbReference type="InterPro" id="IPR013785">
    <property type="entry name" value="Aldolase_TIM"/>
</dbReference>
<dbReference type="PROSITE" id="PS01305">
    <property type="entry name" value="MOAA_NIFB_PQQE"/>
    <property type="match status" value="1"/>
</dbReference>
<name>A0A369BCX7_9FIRM</name>
<dbReference type="Pfam" id="PF04055">
    <property type="entry name" value="Radical_SAM"/>
    <property type="match status" value="1"/>
</dbReference>
<evidence type="ECO:0000256" key="5">
    <source>
        <dbReference type="ARBA" id="ARBA00023004"/>
    </source>
</evidence>
<dbReference type="EMBL" id="QPJT01000003">
    <property type="protein sequence ID" value="RCX19412.1"/>
    <property type="molecule type" value="Genomic_DNA"/>
</dbReference>
<dbReference type="GO" id="GO:0003824">
    <property type="term" value="F:catalytic activity"/>
    <property type="evidence" value="ECO:0007669"/>
    <property type="project" value="InterPro"/>
</dbReference>
<dbReference type="InterPro" id="IPR000385">
    <property type="entry name" value="MoaA_NifB_PqqE_Fe-S-bd_CS"/>
</dbReference>
<feature type="domain" description="Radical SAM core" evidence="7">
    <location>
        <begin position="123"/>
        <end position="348"/>
    </location>
</feature>
<dbReference type="OrthoDB" id="1740125at2"/>
<dbReference type="InterPro" id="IPR007197">
    <property type="entry name" value="rSAM"/>
</dbReference>
<evidence type="ECO:0000256" key="1">
    <source>
        <dbReference type="ARBA" id="ARBA00001966"/>
    </source>
</evidence>
<keyword evidence="2" id="KW-0004">4Fe-4S</keyword>
<keyword evidence="3" id="KW-0949">S-adenosyl-L-methionine</keyword>
<dbReference type="CDD" id="cd01335">
    <property type="entry name" value="Radical_SAM"/>
    <property type="match status" value="1"/>
</dbReference>
<evidence type="ECO:0000256" key="6">
    <source>
        <dbReference type="ARBA" id="ARBA00023014"/>
    </source>
</evidence>
<comment type="cofactor">
    <cofactor evidence="1">
        <name>[4Fe-4S] cluster</name>
        <dbReference type="ChEBI" id="CHEBI:49883"/>
    </cofactor>
</comment>
<dbReference type="PANTHER" id="PTHR11228:SF35">
    <property type="entry name" value="MOLYBDENUM COFACTOR BIOSYNTHESIS PROTEIN A-RELATED"/>
    <property type="match status" value="1"/>
</dbReference>
<dbReference type="RefSeq" id="WP_114296476.1">
    <property type="nucleotide sequence ID" value="NZ_QPJT01000003.1"/>
</dbReference>
<accession>A0A369BCX7</accession>
<dbReference type="GO" id="GO:0046872">
    <property type="term" value="F:metal ion binding"/>
    <property type="evidence" value="ECO:0007669"/>
    <property type="project" value="UniProtKB-KW"/>
</dbReference>
<keyword evidence="9" id="KW-1185">Reference proteome</keyword>
<dbReference type="SFLD" id="SFLDG01067">
    <property type="entry name" value="SPASM/twitch_domain_containing"/>
    <property type="match status" value="1"/>
</dbReference>
<evidence type="ECO:0000313" key="9">
    <source>
        <dbReference type="Proteomes" id="UP000253034"/>
    </source>
</evidence>
<dbReference type="SUPFAM" id="SSF102114">
    <property type="entry name" value="Radical SAM enzymes"/>
    <property type="match status" value="1"/>
</dbReference>
<dbReference type="Proteomes" id="UP000253034">
    <property type="component" value="Unassembled WGS sequence"/>
</dbReference>
<dbReference type="Gene3D" id="3.20.20.70">
    <property type="entry name" value="Aldolase class I"/>
    <property type="match status" value="1"/>
</dbReference>
<dbReference type="Pfam" id="PF13186">
    <property type="entry name" value="SPASM"/>
    <property type="match status" value="1"/>
</dbReference>
<dbReference type="NCBIfam" id="TIGR04085">
    <property type="entry name" value="rSAM_more_4Fe4S"/>
    <property type="match status" value="1"/>
</dbReference>
<dbReference type="PANTHER" id="PTHR11228">
    <property type="entry name" value="RADICAL SAM DOMAIN PROTEIN"/>
    <property type="match status" value="1"/>
</dbReference>
<evidence type="ECO:0000256" key="2">
    <source>
        <dbReference type="ARBA" id="ARBA00022485"/>
    </source>
</evidence>
<evidence type="ECO:0000256" key="4">
    <source>
        <dbReference type="ARBA" id="ARBA00022723"/>
    </source>
</evidence>
<evidence type="ECO:0000259" key="7">
    <source>
        <dbReference type="PROSITE" id="PS51918"/>
    </source>
</evidence>
<keyword evidence="4" id="KW-0479">Metal-binding</keyword>
<proteinExistence type="predicted"/>
<evidence type="ECO:0000313" key="8">
    <source>
        <dbReference type="EMBL" id="RCX19412.1"/>
    </source>
</evidence>
<organism evidence="8 9">
    <name type="scientific">Anaerobacterium chartisolvens</name>
    <dbReference type="NCBI Taxonomy" id="1297424"/>
    <lineage>
        <taxon>Bacteria</taxon>
        <taxon>Bacillati</taxon>
        <taxon>Bacillota</taxon>
        <taxon>Clostridia</taxon>
        <taxon>Eubacteriales</taxon>
        <taxon>Oscillospiraceae</taxon>
        <taxon>Anaerobacterium</taxon>
    </lineage>
</organism>
<keyword evidence="5" id="KW-0408">Iron</keyword>
<keyword evidence="6" id="KW-0411">Iron-sulfur</keyword>
<dbReference type="GO" id="GO:0051539">
    <property type="term" value="F:4 iron, 4 sulfur cluster binding"/>
    <property type="evidence" value="ECO:0007669"/>
    <property type="project" value="UniProtKB-KW"/>
</dbReference>
<dbReference type="InterPro" id="IPR050377">
    <property type="entry name" value="Radical_SAM_PqqE_MftC-like"/>
</dbReference>
<dbReference type="SFLD" id="SFLDS00029">
    <property type="entry name" value="Radical_SAM"/>
    <property type="match status" value="1"/>
</dbReference>
<reference evidence="8 9" key="1">
    <citation type="submission" date="2018-07" db="EMBL/GenBank/DDBJ databases">
        <title>Genomic Encyclopedia of Type Strains, Phase IV (KMG-IV): sequencing the most valuable type-strain genomes for metagenomic binning, comparative biology and taxonomic classification.</title>
        <authorList>
            <person name="Goeker M."/>
        </authorList>
    </citation>
    <scope>NUCLEOTIDE SEQUENCE [LARGE SCALE GENOMIC DNA]</scope>
    <source>
        <strain evidence="8 9">DSM 27016</strain>
    </source>
</reference>
<dbReference type="AlphaFoldDB" id="A0A369BCX7"/>
<evidence type="ECO:0000256" key="3">
    <source>
        <dbReference type="ARBA" id="ARBA00022691"/>
    </source>
</evidence>
<comment type="caution">
    <text evidence="8">The sequence shown here is derived from an EMBL/GenBank/DDBJ whole genome shotgun (WGS) entry which is preliminary data.</text>
</comment>
<dbReference type="PROSITE" id="PS51918">
    <property type="entry name" value="RADICAL_SAM"/>
    <property type="match status" value="1"/>
</dbReference>